<dbReference type="Proteomes" id="UP000054337">
    <property type="component" value="Unassembled WGS sequence"/>
</dbReference>
<accession>W7E1E2</accession>
<evidence type="ECO:0000313" key="2">
    <source>
        <dbReference type="EMBL" id="EUN22251.1"/>
    </source>
</evidence>
<feature type="chain" id="PRO_5004893606" evidence="1">
    <location>
        <begin position="21"/>
        <end position="153"/>
    </location>
</feature>
<name>W7E1E2_BIPV3</name>
<dbReference type="HOGENOM" id="CLU_1722032_0_0_1"/>
<feature type="signal peptide" evidence="1">
    <location>
        <begin position="1"/>
        <end position="20"/>
    </location>
</feature>
<dbReference type="OrthoDB" id="3771676at2759"/>
<organism evidence="2 3">
    <name type="scientific">Bipolaris victoriae (strain FI3)</name>
    <name type="common">Victoria blight of oats agent</name>
    <name type="synonym">Cochliobolus victoriae</name>
    <dbReference type="NCBI Taxonomy" id="930091"/>
    <lineage>
        <taxon>Eukaryota</taxon>
        <taxon>Fungi</taxon>
        <taxon>Dikarya</taxon>
        <taxon>Ascomycota</taxon>
        <taxon>Pezizomycotina</taxon>
        <taxon>Dothideomycetes</taxon>
        <taxon>Pleosporomycetidae</taxon>
        <taxon>Pleosporales</taxon>
        <taxon>Pleosporineae</taxon>
        <taxon>Pleosporaceae</taxon>
        <taxon>Bipolaris</taxon>
    </lineage>
</organism>
<dbReference type="AlphaFoldDB" id="W7E1E2"/>
<dbReference type="GeneID" id="26254597"/>
<dbReference type="EMBL" id="KI968817">
    <property type="protein sequence ID" value="EUN22251.1"/>
    <property type="molecule type" value="Genomic_DNA"/>
</dbReference>
<reference evidence="2 3" key="1">
    <citation type="journal article" date="2013" name="PLoS Genet.">
        <title>Comparative genome structure, secondary metabolite, and effector coding capacity across Cochliobolus pathogens.</title>
        <authorList>
            <person name="Condon B.J."/>
            <person name="Leng Y."/>
            <person name="Wu D."/>
            <person name="Bushley K.E."/>
            <person name="Ohm R.A."/>
            <person name="Otillar R."/>
            <person name="Martin J."/>
            <person name="Schackwitz W."/>
            <person name="Grimwood J."/>
            <person name="MohdZainudin N."/>
            <person name="Xue C."/>
            <person name="Wang R."/>
            <person name="Manning V.A."/>
            <person name="Dhillon B."/>
            <person name="Tu Z.J."/>
            <person name="Steffenson B.J."/>
            <person name="Salamov A."/>
            <person name="Sun H."/>
            <person name="Lowry S."/>
            <person name="LaButti K."/>
            <person name="Han J."/>
            <person name="Copeland A."/>
            <person name="Lindquist E."/>
            <person name="Barry K."/>
            <person name="Schmutz J."/>
            <person name="Baker S.E."/>
            <person name="Ciuffetti L.M."/>
            <person name="Grigoriev I.V."/>
            <person name="Zhong S."/>
            <person name="Turgeon B.G."/>
        </authorList>
    </citation>
    <scope>NUCLEOTIDE SEQUENCE [LARGE SCALE GENOMIC DNA]</scope>
    <source>
        <strain evidence="2 3">FI3</strain>
    </source>
</reference>
<evidence type="ECO:0000313" key="3">
    <source>
        <dbReference type="Proteomes" id="UP000054337"/>
    </source>
</evidence>
<proteinExistence type="predicted"/>
<gene>
    <name evidence="2" type="ORF">COCVIDRAFT_30694</name>
</gene>
<keyword evidence="3" id="KW-1185">Reference proteome</keyword>
<dbReference type="RefSeq" id="XP_014551827.1">
    <property type="nucleotide sequence ID" value="XM_014696341.1"/>
</dbReference>
<keyword evidence="1" id="KW-0732">Signal</keyword>
<evidence type="ECO:0000256" key="1">
    <source>
        <dbReference type="SAM" id="SignalP"/>
    </source>
</evidence>
<protein>
    <submittedName>
        <fullName evidence="2">Uncharacterized protein</fullName>
    </submittedName>
</protein>
<sequence length="153" mass="16542">MQFTSLLTALLLAAPAIVIAAPVANNNAVSAVTDVFTRDNPTCNPVFSTDAKVKAQQQKSLQLMKDLTKEYHAAEKKCPSNAITTFTKKGGDKNAKEALKKKCIEGYTECAQKRQEANKACVAAGGKSDEGHKQAVQFCKTKAAEWRARKVPN</sequence>